<dbReference type="GeneTree" id="ENSGT00390000003628"/>
<name>A0A8C5RWJ0_LATLA</name>
<feature type="compositionally biased region" description="Basic and acidic residues" evidence="1">
    <location>
        <begin position="138"/>
        <end position="156"/>
    </location>
</feature>
<evidence type="ECO:0000313" key="3">
    <source>
        <dbReference type="Proteomes" id="UP000694406"/>
    </source>
</evidence>
<dbReference type="GO" id="GO:0016922">
    <property type="term" value="F:nuclear receptor binding"/>
    <property type="evidence" value="ECO:0007669"/>
    <property type="project" value="TreeGrafter"/>
</dbReference>
<dbReference type="GO" id="GO:0045892">
    <property type="term" value="P:negative regulation of DNA-templated transcription"/>
    <property type="evidence" value="ECO:0007669"/>
    <property type="project" value="TreeGrafter"/>
</dbReference>
<reference evidence="2" key="1">
    <citation type="submission" date="2025-08" db="UniProtKB">
        <authorList>
            <consortium name="Ensembl"/>
        </authorList>
    </citation>
    <scope>IDENTIFICATION</scope>
</reference>
<organism evidence="2 3">
    <name type="scientific">Laticauda laticaudata</name>
    <name type="common">Blue-ringed sea krait</name>
    <name type="synonym">Blue-lipped sea krait</name>
    <dbReference type="NCBI Taxonomy" id="8630"/>
    <lineage>
        <taxon>Eukaryota</taxon>
        <taxon>Metazoa</taxon>
        <taxon>Chordata</taxon>
        <taxon>Craniata</taxon>
        <taxon>Vertebrata</taxon>
        <taxon>Euteleostomi</taxon>
        <taxon>Lepidosauria</taxon>
        <taxon>Squamata</taxon>
        <taxon>Bifurcata</taxon>
        <taxon>Unidentata</taxon>
        <taxon>Episquamata</taxon>
        <taxon>Toxicofera</taxon>
        <taxon>Serpentes</taxon>
        <taxon>Colubroidea</taxon>
        <taxon>Elapidae</taxon>
        <taxon>Laticaudinae</taxon>
        <taxon>Laticauda</taxon>
    </lineage>
</organism>
<reference evidence="2" key="2">
    <citation type="submission" date="2025-09" db="UniProtKB">
        <authorList>
            <consortium name="Ensembl"/>
        </authorList>
    </citation>
    <scope>IDENTIFICATION</scope>
</reference>
<keyword evidence="3" id="KW-1185">Reference proteome</keyword>
<protein>
    <submittedName>
        <fullName evidence="2">SWI/SNF related BAF chromatin remodeling complex subunit E1</fullName>
    </submittedName>
</protein>
<dbReference type="GO" id="GO:0016514">
    <property type="term" value="C:SWI/SNF complex"/>
    <property type="evidence" value="ECO:0007669"/>
    <property type="project" value="TreeGrafter"/>
</dbReference>
<dbReference type="Ensembl" id="ENSLLTT00000007598.1">
    <property type="protein sequence ID" value="ENSLLTP00000007321.1"/>
    <property type="gene ID" value="ENSLLTG00000005480.1"/>
</dbReference>
<sequence length="197" mass="22943">IKEQRNRIKFMPDYMVITVHDFVSDYDDGFSMKHTATARFQRNHRLISEILSESVVPDVRSVVTTARMQVLKRQVQSLMVHQRKLEAELLQIEERHQEKKRKFLESTESFNSELKRLCSLKVEVDMEKIAAEIAQAEEQARKRQEEREKEAAEQAERSQTSMGTEEEQAAGKAEEKKEEGTPPMETGDWSVGEKFIK</sequence>
<dbReference type="AlphaFoldDB" id="A0A8C5RWJ0"/>
<dbReference type="PANTHER" id="PTHR46232">
    <property type="entry name" value="SMARCE1 REGULATOR OF CHROMATIN"/>
    <property type="match status" value="1"/>
</dbReference>
<dbReference type="Proteomes" id="UP000694406">
    <property type="component" value="Unplaced"/>
</dbReference>
<proteinExistence type="predicted"/>
<gene>
    <name evidence="2" type="primary">SMARCE1</name>
</gene>
<feature type="region of interest" description="Disordered" evidence="1">
    <location>
        <begin position="137"/>
        <end position="197"/>
    </location>
</feature>
<accession>A0A8C5RWJ0</accession>
<evidence type="ECO:0000313" key="2">
    <source>
        <dbReference type="Ensembl" id="ENSLLTP00000007321.1"/>
    </source>
</evidence>
<dbReference type="PANTHER" id="PTHR46232:SF1">
    <property type="entry name" value="SWI_SNF-RELATED MATRIX-ASSOCIATED ACTIN-DEPENDENT REGULATOR OF CHROMATIN SUBFAMILY E MEMBER 1"/>
    <property type="match status" value="1"/>
</dbReference>
<dbReference type="GO" id="GO:0031492">
    <property type="term" value="F:nucleosomal DNA binding"/>
    <property type="evidence" value="ECO:0007669"/>
    <property type="project" value="TreeGrafter"/>
</dbReference>
<evidence type="ECO:0000256" key="1">
    <source>
        <dbReference type="SAM" id="MobiDB-lite"/>
    </source>
</evidence>